<gene>
    <name evidence="2" type="ORF">ACE1CA_26600</name>
</gene>
<dbReference type="InterPro" id="IPR027417">
    <property type="entry name" value="P-loop_NTPase"/>
</dbReference>
<dbReference type="EMBL" id="JBHFNT010000237">
    <property type="protein sequence ID" value="MFB2838085.1"/>
    <property type="molecule type" value="Genomic_DNA"/>
</dbReference>
<comment type="caution">
    <text evidence="2">The sequence shown here is derived from an EMBL/GenBank/DDBJ whole genome shotgun (WGS) entry which is preliminary data.</text>
</comment>
<proteinExistence type="predicted"/>
<evidence type="ECO:0000259" key="1">
    <source>
        <dbReference type="Pfam" id="PF12696"/>
    </source>
</evidence>
<sequence>VLFNPGDYDTAEKYSKRYGEVEVLVKNRSTGSSMGQHTSRSVNWNEQLQKKPLISADEILRFPQGKCIITSPAYGSGTEALFPYPLKVPVKPNDRKRAQESEVLWDSQIRPQLEKRATGQSVDPKTKQVLNIDEELDRRIRAAEQLLPHPHDPSDPVTTADVQSNQTVGKIRELLKNKAISGVRHD</sequence>
<organism evidence="2 3">
    <name type="scientific">Floridaenema evergladense BLCC-F167</name>
    <dbReference type="NCBI Taxonomy" id="3153639"/>
    <lineage>
        <taxon>Bacteria</taxon>
        <taxon>Bacillati</taxon>
        <taxon>Cyanobacteriota</taxon>
        <taxon>Cyanophyceae</taxon>
        <taxon>Oscillatoriophycideae</taxon>
        <taxon>Aerosakkonematales</taxon>
        <taxon>Aerosakkonemataceae</taxon>
        <taxon>Floridanema</taxon>
        <taxon>Floridanema evergladense</taxon>
    </lineage>
</organism>
<name>A0ABV4WSM7_9CYAN</name>
<protein>
    <submittedName>
        <fullName evidence="2">TraM recognition domain-containing protein</fullName>
    </submittedName>
</protein>
<dbReference type="Proteomes" id="UP001576780">
    <property type="component" value="Unassembled WGS sequence"/>
</dbReference>
<dbReference type="RefSeq" id="WP_413280416.1">
    <property type="nucleotide sequence ID" value="NZ_JBHFNT010000237.1"/>
</dbReference>
<dbReference type="Gene3D" id="3.40.50.300">
    <property type="entry name" value="P-loop containing nucleotide triphosphate hydrolases"/>
    <property type="match status" value="1"/>
</dbReference>
<dbReference type="InterPro" id="IPR032689">
    <property type="entry name" value="TraG-D_C"/>
</dbReference>
<dbReference type="SUPFAM" id="SSF52540">
    <property type="entry name" value="P-loop containing nucleoside triphosphate hydrolases"/>
    <property type="match status" value="1"/>
</dbReference>
<feature type="non-terminal residue" evidence="2">
    <location>
        <position position="1"/>
    </location>
</feature>
<reference evidence="2 3" key="1">
    <citation type="submission" date="2024-09" db="EMBL/GenBank/DDBJ databases">
        <title>Floridaenema gen nov. (Aerosakkonemataceae, Aerosakkonematales ord. nov., Cyanobacteria) from benthic tropical and subtropical fresh waters, with the description of four new species.</title>
        <authorList>
            <person name="Moretto J.A."/>
            <person name="Berthold D.E."/>
            <person name="Lefler F.W."/>
            <person name="Huang I.-S."/>
            <person name="Laughinghouse H. IV."/>
        </authorList>
    </citation>
    <scope>NUCLEOTIDE SEQUENCE [LARGE SCALE GENOMIC DNA]</scope>
    <source>
        <strain evidence="2 3">BLCC-F167</strain>
    </source>
</reference>
<feature type="domain" description="TraD/TraG TraM recognition site" evidence="1">
    <location>
        <begin position="2"/>
        <end position="64"/>
    </location>
</feature>
<evidence type="ECO:0000313" key="2">
    <source>
        <dbReference type="EMBL" id="MFB2838085.1"/>
    </source>
</evidence>
<keyword evidence="3" id="KW-1185">Reference proteome</keyword>
<evidence type="ECO:0000313" key="3">
    <source>
        <dbReference type="Proteomes" id="UP001576780"/>
    </source>
</evidence>
<accession>A0ABV4WSM7</accession>
<dbReference type="Pfam" id="PF12696">
    <property type="entry name" value="TraG-D_C"/>
    <property type="match status" value="1"/>
</dbReference>